<keyword evidence="2" id="KW-0067">ATP-binding</keyword>
<dbReference type="InterPro" id="IPR050173">
    <property type="entry name" value="ABC_transporter_C-like"/>
</dbReference>
<dbReference type="Gene3D" id="3.40.50.300">
    <property type="entry name" value="P-loop containing nucleotide triphosphate hydrolases"/>
    <property type="match status" value="1"/>
</dbReference>
<dbReference type="GO" id="GO:0016020">
    <property type="term" value="C:membrane"/>
    <property type="evidence" value="ECO:0007669"/>
    <property type="project" value="TreeGrafter"/>
</dbReference>
<keyword evidence="3" id="KW-0472">Membrane</keyword>
<sequence>IMNLLSNNVIRFDQFTMYPNYIWIIYLIILYLMKIFMNNNVVKVVKMYAWEKPFSQIVSVTRKLEIKQYKMSTYFNIFQLVVALYFPLGLILLSESIVSSIQSIEDNFLLMDEVNTRCFSEKMPQLQFKSQKPQKTTNANNQIDRYILRNAKILLFKHQRLSDLSVYVNYAVVGAAGSGKSSMLHLLLKEVNPSMGSVILTQGSLKYNFPGNLSTGYFTNNPNLCIFYASQQPWLFDVTVRDNILFG</sequence>
<dbReference type="GO" id="GO:0005524">
    <property type="term" value="F:ATP binding"/>
    <property type="evidence" value="ECO:0007669"/>
    <property type="project" value="UniProtKB-KW"/>
</dbReference>
<dbReference type="STRING" id="34720.A0A151JW92"/>
<dbReference type="PANTHER" id="PTHR24223">
    <property type="entry name" value="ATP-BINDING CASSETTE SUB-FAMILY C"/>
    <property type="match status" value="1"/>
</dbReference>
<reference evidence="4 5" key="1">
    <citation type="submission" date="2016-03" db="EMBL/GenBank/DDBJ databases">
        <title>Trachymyrmex septentrionalis WGS genome.</title>
        <authorList>
            <person name="Nygaard S."/>
            <person name="Hu H."/>
            <person name="Boomsma J."/>
            <person name="Zhang G."/>
        </authorList>
    </citation>
    <scope>NUCLEOTIDE SEQUENCE [LARGE SCALE GENOMIC DNA]</scope>
    <source>
        <strain evidence="4">Tsep2-gDNA-1</strain>
        <tissue evidence="4">Whole body</tissue>
    </source>
</reference>
<protein>
    <submittedName>
        <fullName evidence="4">Multidrug resistance-associated protein 4</fullName>
    </submittedName>
</protein>
<dbReference type="Proteomes" id="UP000078541">
    <property type="component" value="Unassembled WGS sequence"/>
</dbReference>
<name>A0A151JW92_9HYME</name>
<gene>
    <name evidence="4" type="ORF">ALC56_07156</name>
</gene>
<feature type="transmembrane region" description="Helical" evidence="3">
    <location>
        <begin position="73"/>
        <end position="93"/>
    </location>
</feature>
<keyword evidence="1" id="KW-0547">Nucleotide-binding</keyword>
<keyword evidence="3" id="KW-0812">Transmembrane</keyword>
<evidence type="ECO:0000256" key="2">
    <source>
        <dbReference type="ARBA" id="ARBA00022840"/>
    </source>
</evidence>
<dbReference type="EMBL" id="KQ981666">
    <property type="protein sequence ID" value="KYN38467.1"/>
    <property type="molecule type" value="Genomic_DNA"/>
</dbReference>
<dbReference type="AlphaFoldDB" id="A0A151JW92"/>
<evidence type="ECO:0000256" key="3">
    <source>
        <dbReference type="SAM" id="Phobius"/>
    </source>
</evidence>
<proteinExistence type="predicted"/>
<keyword evidence="5" id="KW-1185">Reference proteome</keyword>
<evidence type="ECO:0000313" key="5">
    <source>
        <dbReference type="Proteomes" id="UP000078541"/>
    </source>
</evidence>
<keyword evidence="3" id="KW-1133">Transmembrane helix</keyword>
<dbReference type="InterPro" id="IPR027417">
    <property type="entry name" value="P-loop_NTPase"/>
</dbReference>
<feature type="non-terminal residue" evidence="4">
    <location>
        <position position="1"/>
    </location>
</feature>
<feature type="transmembrane region" description="Helical" evidence="3">
    <location>
        <begin position="20"/>
        <end position="37"/>
    </location>
</feature>
<dbReference type="SUPFAM" id="SSF52540">
    <property type="entry name" value="P-loop containing nucleoside triphosphate hydrolases"/>
    <property type="match status" value="1"/>
</dbReference>
<evidence type="ECO:0000313" key="4">
    <source>
        <dbReference type="EMBL" id="KYN38467.1"/>
    </source>
</evidence>
<evidence type="ECO:0000256" key="1">
    <source>
        <dbReference type="ARBA" id="ARBA00022741"/>
    </source>
</evidence>
<organism evidence="4 5">
    <name type="scientific">Trachymyrmex septentrionalis</name>
    <dbReference type="NCBI Taxonomy" id="34720"/>
    <lineage>
        <taxon>Eukaryota</taxon>
        <taxon>Metazoa</taxon>
        <taxon>Ecdysozoa</taxon>
        <taxon>Arthropoda</taxon>
        <taxon>Hexapoda</taxon>
        <taxon>Insecta</taxon>
        <taxon>Pterygota</taxon>
        <taxon>Neoptera</taxon>
        <taxon>Endopterygota</taxon>
        <taxon>Hymenoptera</taxon>
        <taxon>Apocrita</taxon>
        <taxon>Aculeata</taxon>
        <taxon>Formicoidea</taxon>
        <taxon>Formicidae</taxon>
        <taxon>Myrmicinae</taxon>
        <taxon>Trachymyrmex</taxon>
    </lineage>
</organism>
<accession>A0A151JW92</accession>
<dbReference type="GO" id="GO:0042626">
    <property type="term" value="F:ATPase-coupled transmembrane transporter activity"/>
    <property type="evidence" value="ECO:0007669"/>
    <property type="project" value="TreeGrafter"/>
</dbReference>